<evidence type="ECO:0000313" key="3">
    <source>
        <dbReference type="Proteomes" id="UP001498476"/>
    </source>
</evidence>
<name>A0ABR1GW71_9HYPO</name>
<organism evidence="2 3">
    <name type="scientific">Neonectria punicea</name>
    <dbReference type="NCBI Taxonomy" id="979145"/>
    <lineage>
        <taxon>Eukaryota</taxon>
        <taxon>Fungi</taxon>
        <taxon>Dikarya</taxon>
        <taxon>Ascomycota</taxon>
        <taxon>Pezizomycotina</taxon>
        <taxon>Sordariomycetes</taxon>
        <taxon>Hypocreomycetidae</taxon>
        <taxon>Hypocreales</taxon>
        <taxon>Nectriaceae</taxon>
        <taxon>Neonectria</taxon>
    </lineage>
</organism>
<gene>
    <name evidence="2" type="ORF">QQX98_008483</name>
</gene>
<dbReference type="EMBL" id="JAZAVJ010000154">
    <property type="protein sequence ID" value="KAK7409358.1"/>
    <property type="molecule type" value="Genomic_DNA"/>
</dbReference>
<comment type="caution">
    <text evidence="2">The sequence shown here is derived from an EMBL/GenBank/DDBJ whole genome shotgun (WGS) entry which is preliminary data.</text>
</comment>
<proteinExistence type="predicted"/>
<feature type="signal peptide" evidence="1">
    <location>
        <begin position="1"/>
        <end position="17"/>
    </location>
</feature>
<sequence>MQISVALIAVLATFAAAAPKSYGCKPGTYACKSSGKGWQVCNTEGQWVDGGKCPPKTICKFYPPSLSPYCVPPDFEFP</sequence>
<evidence type="ECO:0000313" key="2">
    <source>
        <dbReference type="EMBL" id="KAK7409358.1"/>
    </source>
</evidence>
<reference evidence="2 3" key="1">
    <citation type="journal article" date="2025" name="Microbiol. Resour. Announc.">
        <title>Draft genome sequences for Neonectria magnoliae and Neonectria punicea, canker pathogens of Liriodendron tulipifera and Acer saccharum in West Virginia.</title>
        <authorList>
            <person name="Petronek H.M."/>
            <person name="Kasson M.T."/>
            <person name="Metheny A.M."/>
            <person name="Stauder C.M."/>
            <person name="Lovett B."/>
            <person name="Lynch S.C."/>
            <person name="Garnas J.R."/>
            <person name="Kasson L.R."/>
            <person name="Stajich J.E."/>
        </authorList>
    </citation>
    <scope>NUCLEOTIDE SEQUENCE [LARGE SCALE GENOMIC DNA]</scope>
    <source>
        <strain evidence="2 3">NRRL 64653</strain>
    </source>
</reference>
<accession>A0ABR1GW71</accession>
<evidence type="ECO:0000256" key="1">
    <source>
        <dbReference type="SAM" id="SignalP"/>
    </source>
</evidence>
<protein>
    <submittedName>
        <fullName evidence="2">Uncharacterized protein</fullName>
    </submittedName>
</protein>
<dbReference type="Proteomes" id="UP001498476">
    <property type="component" value="Unassembled WGS sequence"/>
</dbReference>
<keyword evidence="1" id="KW-0732">Signal</keyword>
<keyword evidence="3" id="KW-1185">Reference proteome</keyword>
<feature type="chain" id="PRO_5046973157" evidence="1">
    <location>
        <begin position="18"/>
        <end position="78"/>
    </location>
</feature>